<evidence type="ECO:0000256" key="1">
    <source>
        <dbReference type="SAM" id="MobiDB-lite"/>
    </source>
</evidence>
<dbReference type="Proteomes" id="UP000677803">
    <property type="component" value="Unassembled WGS sequence"/>
</dbReference>
<keyword evidence="4" id="KW-1185">Reference proteome</keyword>
<feature type="chain" id="PRO_5035878770" evidence="2">
    <location>
        <begin position="17"/>
        <end position="173"/>
    </location>
</feature>
<name>A0A8S4BBY5_9TELE</name>
<feature type="region of interest" description="Disordered" evidence="1">
    <location>
        <begin position="62"/>
        <end position="137"/>
    </location>
</feature>
<organism evidence="3 4">
    <name type="scientific">Menidia menidia</name>
    <name type="common">Atlantic silverside</name>
    <dbReference type="NCBI Taxonomy" id="238744"/>
    <lineage>
        <taxon>Eukaryota</taxon>
        <taxon>Metazoa</taxon>
        <taxon>Chordata</taxon>
        <taxon>Craniata</taxon>
        <taxon>Vertebrata</taxon>
        <taxon>Euteleostomi</taxon>
        <taxon>Actinopterygii</taxon>
        <taxon>Neopterygii</taxon>
        <taxon>Teleostei</taxon>
        <taxon>Neoteleostei</taxon>
        <taxon>Acanthomorphata</taxon>
        <taxon>Ovalentaria</taxon>
        <taxon>Atherinomorphae</taxon>
        <taxon>Atheriniformes</taxon>
        <taxon>Atherinopsidae</taxon>
        <taxon>Menidiinae</taxon>
        <taxon>Menidia</taxon>
    </lineage>
</organism>
<comment type="caution">
    <text evidence="3">The sequence shown here is derived from an EMBL/GenBank/DDBJ whole genome shotgun (WGS) entry which is preliminary data.</text>
</comment>
<sequence>MKVLWISCLLIGSITCFPSQSDQRPSWTTTPSWPYFLPAFSFPPPPSKPSYMSPTELSDHFHSHRSLYGSSDPDGADDEDSHFLDQNLSPEGPGGDQGPGYAEYVWGGEPDWVQTEKWSSDPSEDDNEPFFIDMSNQDPSFTLNAHSDYHQQRKVVTRARFTPRHQSAQNWLK</sequence>
<evidence type="ECO:0000313" key="4">
    <source>
        <dbReference type="Proteomes" id="UP000677803"/>
    </source>
</evidence>
<dbReference type="InterPro" id="IPR009803">
    <property type="entry name" value="DUF1373"/>
</dbReference>
<dbReference type="OrthoDB" id="8963909at2759"/>
<protein>
    <submittedName>
        <fullName evidence="3">(Atlantic silverside) hypothetical protein</fullName>
    </submittedName>
</protein>
<reference evidence="3" key="1">
    <citation type="submission" date="2021-05" db="EMBL/GenBank/DDBJ databases">
        <authorList>
            <person name="Tigano A."/>
        </authorList>
    </citation>
    <scope>NUCLEOTIDE SEQUENCE</scope>
</reference>
<dbReference type="Pfam" id="PF07117">
    <property type="entry name" value="DUF1373"/>
    <property type="match status" value="1"/>
</dbReference>
<keyword evidence="2" id="KW-0732">Signal</keyword>
<proteinExistence type="predicted"/>
<feature type="signal peptide" evidence="2">
    <location>
        <begin position="1"/>
        <end position="16"/>
    </location>
</feature>
<accession>A0A8S4BBY5</accession>
<dbReference type="EMBL" id="CAJRST010022223">
    <property type="protein sequence ID" value="CAG5958621.1"/>
    <property type="molecule type" value="Genomic_DNA"/>
</dbReference>
<evidence type="ECO:0000313" key="3">
    <source>
        <dbReference type="EMBL" id="CAG5958621.1"/>
    </source>
</evidence>
<dbReference type="AlphaFoldDB" id="A0A8S4BBY5"/>
<gene>
    <name evidence="3" type="ORF">MMEN_LOCUS15407</name>
</gene>
<evidence type="ECO:0000256" key="2">
    <source>
        <dbReference type="SAM" id="SignalP"/>
    </source>
</evidence>